<dbReference type="InParanoid" id="A0A1X7UAT2"/>
<dbReference type="eggNOG" id="ENOG502S0SA">
    <property type="taxonomic scope" value="Eukaryota"/>
</dbReference>
<protein>
    <submittedName>
        <fullName evidence="1">Uncharacterized protein</fullName>
    </submittedName>
</protein>
<accession>A0A1X7UAT2</accession>
<dbReference type="PANTHER" id="PTHR46579">
    <property type="entry name" value="F5/8 TYPE C DOMAIN-CONTAINING PROTEIN-RELATED"/>
    <property type="match status" value="1"/>
</dbReference>
<organism evidence="1">
    <name type="scientific">Amphimedon queenslandica</name>
    <name type="common">Sponge</name>
    <dbReference type="NCBI Taxonomy" id="400682"/>
    <lineage>
        <taxon>Eukaryota</taxon>
        <taxon>Metazoa</taxon>
        <taxon>Porifera</taxon>
        <taxon>Demospongiae</taxon>
        <taxon>Heteroscleromorpha</taxon>
        <taxon>Haplosclerida</taxon>
        <taxon>Niphatidae</taxon>
        <taxon>Amphimedon</taxon>
    </lineage>
</organism>
<dbReference type="AlphaFoldDB" id="A0A1X7UAT2"/>
<reference evidence="1" key="1">
    <citation type="submission" date="2017-05" db="UniProtKB">
        <authorList>
            <consortium name="EnsemblMetazoa"/>
        </authorList>
    </citation>
    <scope>IDENTIFICATION</scope>
</reference>
<proteinExistence type="predicted"/>
<name>A0A1X7UAT2_AMPQE</name>
<dbReference type="EnsemblMetazoa" id="Aqu2.1.24768_001">
    <property type="protein sequence ID" value="Aqu2.1.24768_001"/>
    <property type="gene ID" value="Aqu2.1.24768"/>
</dbReference>
<dbReference type="PANTHER" id="PTHR46579:SF2">
    <property type="entry name" value="C2H2-TYPE DOMAIN-CONTAINING PROTEIN"/>
    <property type="match status" value="1"/>
</dbReference>
<sequence>MSNSPTIMSPSSPTTSTFKGIILLFLSLIGKWSSFHKISDNSLNSLLKLFHYFLKLLGTVVTSFAPFVKDFLKSLHEMKSLCQISSDPFEKLVVCPSCHHIYQFDDCFQVVAGKRVPQPLVEELNQLFFKGIYVESDTSQGARVLVKGALMLVSCDIPAARKVCGFLGHAAKLGCSQCLKSFETGGHNFHVQYAGFEDAPLRTETSHHPMHNLFLGTAKHMMKNIWLADSDGRNALLTTRDLEIKQNRVDSCVVPSFFGRIPRKIASKFCNFEADQWKSWTLAFSVSALYNILGSVHLDCWRKFVHACRILSSTILTTEKVSEAHCLLIEFCKDVKSLYGKEATTINMHLHTPLKGLNLRLWSLQQFLGVCI</sequence>
<evidence type="ECO:0000313" key="1">
    <source>
        <dbReference type="EnsemblMetazoa" id="Aqu2.1.24768_001"/>
    </source>
</evidence>